<dbReference type="PANTHER" id="PTHR46060:SF1">
    <property type="entry name" value="MARINER MOS1 TRANSPOSASE-LIKE PROTEIN"/>
    <property type="match status" value="1"/>
</dbReference>
<sequence>MTAYGDNASSLAACKRWLARFLSGTYSIYDKPRSERPPQLDIERLRAILEANSYGTTRKMARELGCSQATNVVTNEVIAGTQDFVIYLHRKTARLAGGVNGSTAALKTILCRELVTREFVYDFCNIAQSLPFVNRLERSIIFQVNQSGTQYPEKVNVWAGIINSQIIGSYFFDGTLTGARYLDFLQNFLNFEKRNALSISLYSRSTVIASRFTNLPTICCFCKICKPKTHIFLIRFYLLMRRHLLDGKFLIEGTIICEISRIHML</sequence>
<evidence type="ECO:0000313" key="2">
    <source>
        <dbReference type="Proteomes" id="UP001162162"/>
    </source>
</evidence>
<dbReference type="GO" id="GO:0003676">
    <property type="term" value="F:nucleic acid binding"/>
    <property type="evidence" value="ECO:0007669"/>
    <property type="project" value="InterPro"/>
</dbReference>
<dbReference type="Proteomes" id="UP001162162">
    <property type="component" value="Unassembled WGS sequence"/>
</dbReference>
<accession>A0AAV8Y015</accession>
<keyword evidence="2" id="KW-1185">Reference proteome</keyword>
<dbReference type="InterPro" id="IPR052709">
    <property type="entry name" value="Transposase-MT_Hybrid"/>
</dbReference>
<name>A0AAV8Y015_9CUCU</name>
<organism evidence="1 2">
    <name type="scientific">Aromia moschata</name>
    <dbReference type="NCBI Taxonomy" id="1265417"/>
    <lineage>
        <taxon>Eukaryota</taxon>
        <taxon>Metazoa</taxon>
        <taxon>Ecdysozoa</taxon>
        <taxon>Arthropoda</taxon>
        <taxon>Hexapoda</taxon>
        <taxon>Insecta</taxon>
        <taxon>Pterygota</taxon>
        <taxon>Neoptera</taxon>
        <taxon>Endopterygota</taxon>
        <taxon>Coleoptera</taxon>
        <taxon>Polyphaga</taxon>
        <taxon>Cucujiformia</taxon>
        <taxon>Chrysomeloidea</taxon>
        <taxon>Cerambycidae</taxon>
        <taxon>Cerambycinae</taxon>
        <taxon>Callichromatini</taxon>
        <taxon>Aromia</taxon>
    </lineage>
</organism>
<dbReference type="InterPro" id="IPR036397">
    <property type="entry name" value="RNaseH_sf"/>
</dbReference>
<reference evidence="1" key="1">
    <citation type="journal article" date="2023" name="Insect Mol. Biol.">
        <title>Genome sequencing provides insights into the evolution of gene families encoding plant cell wall-degrading enzymes in longhorned beetles.</title>
        <authorList>
            <person name="Shin N.R."/>
            <person name="Okamura Y."/>
            <person name="Kirsch R."/>
            <person name="Pauchet Y."/>
        </authorList>
    </citation>
    <scope>NUCLEOTIDE SEQUENCE</scope>
    <source>
        <strain evidence="1">AMC_N1</strain>
    </source>
</reference>
<dbReference type="EMBL" id="JAPWTK010000261">
    <property type="protein sequence ID" value="KAJ8944257.1"/>
    <property type="molecule type" value="Genomic_DNA"/>
</dbReference>
<gene>
    <name evidence="1" type="ORF">NQ318_013669</name>
</gene>
<protein>
    <submittedName>
        <fullName evidence="1">Uncharacterized protein</fullName>
    </submittedName>
</protein>
<proteinExistence type="predicted"/>
<dbReference type="AlphaFoldDB" id="A0AAV8Y015"/>
<dbReference type="Gene3D" id="3.30.420.10">
    <property type="entry name" value="Ribonuclease H-like superfamily/Ribonuclease H"/>
    <property type="match status" value="1"/>
</dbReference>
<evidence type="ECO:0000313" key="1">
    <source>
        <dbReference type="EMBL" id="KAJ8944257.1"/>
    </source>
</evidence>
<comment type="caution">
    <text evidence="1">The sequence shown here is derived from an EMBL/GenBank/DDBJ whole genome shotgun (WGS) entry which is preliminary data.</text>
</comment>
<dbReference type="PANTHER" id="PTHR46060">
    <property type="entry name" value="MARINER MOS1 TRANSPOSASE-LIKE PROTEIN"/>
    <property type="match status" value="1"/>
</dbReference>